<keyword evidence="6" id="KW-1185">Reference proteome</keyword>
<dbReference type="RefSeq" id="WP_038467830.1">
    <property type="nucleotide sequence ID" value="NZ_CP008941.1"/>
</dbReference>
<dbReference type="Gene3D" id="3.40.50.12780">
    <property type="entry name" value="N-terminal domain of ligase-like"/>
    <property type="match status" value="1"/>
</dbReference>
<feature type="transmembrane region" description="Helical" evidence="3">
    <location>
        <begin position="176"/>
        <end position="195"/>
    </location>
</feature>
<dbReference type="CDD" id="cd07989">
    <property type="entry name" value="LPLAT_AGPAT-like"/>
    <property type="match status" value="1"/>
</dbReference>
<gene>
    <name evidence="5" type="ORF">ID47_11790</name>
</gene>
<dbReference type="InterPro" id="IPR002123">
    <property type="entry name" value="Plipid/glycerol_acylTrfase"/>
</dbReference>
<dbReference type="HOGENOM" id="CLU_008489_2_0_5"/>
<evidence type="ECO:0000256" key="3">
    <source>
        <dbReference type="SAM" id="Phobius"/>
    </source>
</evidence>
<dbReference type="STRING" id="91604.ID47_11790"/>
<feature type="transmembrane region" description="Helical" evidence="3">
    <location>
        <begin position="88"/>
        <end position="105"/>
    </location>
</feature>
<feature type="transmembrane region" description="Helical" evidence="3">
    <location>
        <begin position="265"/>
        <end position="284"/>
    </location>
</feature>
<dbReference type="InterPro" id="IPR020845">
    <property type="entry name" value="AMP-binding_CS"/>
</dbReference>
<dbReference type="NCBIfam" id="NF005291">
    <property type="entry name" value="PRK06814.1"/>
    <property type="match status" value="1"/>
</dbReference>
<dbReference type="eggNOG" id="COG0318">
    <property type="taxonomic scope" value="Bacteria"/>
</dbReference>
<evidence type="ECO:0000313" key="5">
    <source>
        <dbReference type="EMBL" id="AIK97269.1"/>
    </source>
</evidence>
<feature type="transmembrane region" description="Helical" evidence="3">
    <location>
        <begin position="296"/>
        <end position="314"/>
    </location>
</feature>
<keyword evidence="2" id="KW-0436">Ligase</keyword>
<dbReference type="AlphaFoldDB" id="A0A077AZ26"/>
<dbReference type="Pfam" id="PF01553">
    <property type="entry name" value="Acyltransferase"/>
    <property type="match status" value="1"/>
</dbReference>
<feature type="transmembrane region" description="Helical" evidence="3">
    <location>
        <begin position="381"/>
        <end position="414"/>
    </location>
</feature>
<dbReference type="SUPFAM" id="SSF103473">
    <property type="entry name" value="MFS general substrate transporter"/>
    <property type="match status" value="1"/>
</dbReference>
<feature type="transmembrane region" description="Helical" evidence="3">
    <location>
        <begin position="230"/>
        <end position="253"/>
    </location>
</feature>
<dbReference type="Proteomes" id="UP000028926">
    <property type="component" value="Chromosome"/>
</dbReference>
<keyword evidence="3" id="KW-0472">Membrane</keyword>
<evidence type="ECO:0000313" key="6">
    <source>
        <dbReference type="Proteomes" id="UP000028926"/>
    </source>
</evidence>
<feature type="transmembrane region" description="Helical" evidence="3">
    <location>
        <begin position="456"/>
        <end position="476"/>
    </location>
</feature>
<dbReference type="PROSITE" id="PS00455">
    <property type="entry name" value="AMP_BINDING"/>
    <property type="match status" value="1"/>
</dbReference>
<sequence length="1152" mass="128084">MNNNFFNLIGDKKFGPLFWIQLLGAFHDNLFRQALIIMVTYGFGVKLGYNQAILIPLISGIAISPFFLFSSLAGQLADKYDKSYVTRLLKACEVGIVTIALYGLVIQSFPILLLTLFLTLTQSTFFGPIKYSMIPSILKKDKIVNANALVEGSTFLAILAGTSLGNFLVYVESGGFTMLGIVMVLSVCASFYISLKLPAIEPADPQIVINKNIAEETLNLVKEASQDRSIFLSIMGISWFWVIGVTMLTQIAFYGKVVLGANPSVANFFLFLFAGGIGLGSYLSNRVMGSQIDARIIPWGAIATTLFILDLVYVSFGVPFTQAIGVVEFLRKNYSWRICFDLLMIATSVGISLVPLYALLQTESDPKKCSRIIAANNVINAFFMMISSIATMVLMAMDITIIHIFMIVGLLNLFAMHKLSSLVPESLLQLIMQAILKILFRVDVKGIENFKKAGNRVLIIANHVSFIDAMLLFAFIPEKLSYAIWSQYINRIWIRIIRPGINLLPVDPTNPMATKKLVELIRQGHKCVIFPEGRITVTGALMKVFDGPGMIADRSGAQILPIRIEGAQYSLFSRLQGKINRKLFPKISLTILPPRHIEVNQTLKGRERRRVISNQIYDIMVGMMFDTSPYQQTVTQSIFDAAKTHGMNREIVEDTQRQPLTYRQLIMRSFILGRWIEKKTIKEERIGVLLPTSIGSMLCITSQLLFGRVPAMLNFSLGATILIHSCKLARVRLVLTSRKFIELARLENTVKQLESHATIFYLEDLASEINILNKIVGAISSFIPELASRRSQQTIDANDPAVILFTSGSEGLPKAVALSHTNLNANRYQLTTMIDLTTQDVILNALPTFHSFGLIGGIIAPLTAGIRVFQYPSPLHYRIVPVMAYDINATIFFATDTFLSRYAVSAHPYDFYSMRLVIAGAEKLREETRRIWIEKFGIHIREGYGTTEASPAVAINTPMLNKVGTVGRFLTGMRYHLRPIEGIEDAGRLIIKGPNIMLGYLDPESGHIVPTSASFFEGEDPQLGWYDTGDIVSVDDQGFVTIKGRAKRFAKVAGEMISLGAVEEALQKIYPDYGHVVLAAPDERRGEQLILLTTAFLQRETLIGPFKAAGHPELMLPRRVFVIEKIPVLPTGKINLIEAKTMMEKLMAATLG</sequence>
<feature type="transmembrane region" description="Helical" evidence="3">
    <location>
        <begin position="334"/>
        <end position="360"/>
    </location>
</feature>
<dbReference type="SUPFAM" id="SSF69593">
    <property type="entry name" value="Glycerol-3-phosphate (1)-acyltransferase"/>
    <property type="match status" value="1"/>
</dbReference>
<feature type="transmembrane region" description="Helical" evidence="3">
    <location>
        <begin position="53"/>
        <end position="76"/>
    </location>
</feature>
<dbReference type="Pfam" id="PF00501">
    <property type="entry name" value="AMP-binding"/>
    <property type="match status" value="1"/>
</dbReference>
<dbReference type="Gene3D" id="1.20.1250.20">
    <property type="entry name" value="MFS general substrate transporter like domains"/>
    <property type="match status" value="1"/>
</dbReference>
<dbReference type="GO" id="GO:0016746">
    <property type="term" value="F:acyltransferase activity"/>
    <property type="evidence" value="ECO:0007669"/>
    <property type="project" value="InterPro"/>
</dbReference>
<evidence type="ECO:0000259" key="4">
    <source>
        <dbReference type="SMART" id="SM00563"/>
    </source>
</evidence>
<dbReference type="PANTHER" id="PTHR43201">
    <property type="entry name" value="ACYL-COA SYNTHETASE"/>
    <property type="match status" value="1"/>
</dbReference>
<dbReference type="eggNOG" id="COG0204">
    <property type="taxonomic scope" value="Bacteria"/>
</dbReference>
<dbReference type="InterPro" id="IPR045851">
    <property type="entry name" value="AMP-bd_C_sf"/>
</dbReference>
<dbReference type="GO" id="GO:0031956">
    <property type="term" value="F:medium-chain fatty acid-CoA ligase activity"/>
    <property type="evidence" value="ECO:0007669"/>
    <property type="project" value="TreeGrafter"/>
</dbReference>
<proteinExistence type="inferred from homology"/>
<dbReference type="PANTHER" id="PTHR43201:SF5">
    <property type="entry name" value="MEDIUM-CHAIN ACYL-COA LIGASE ACSF2, MITOCHONDRIAL"/>
    <property type="match status" value="1"/>
</dbReference>
<feature type="domain" description="Phospholipid/glycerol acyltransferase" evidence="4">
    <location>
        <begin position="457"/>
        <end position="567"/>
    </location>
</feature>
<keyword evidence="3" id="KW-0812">Transmembrane</keyword>
<dbReference type="GO" id="GO:0006631">
    <property type="term" value="P:fatty acid metabolic process"/>
    <property type="evidence" value="ECO:0007669"/>
    <property type="project" value="TreeGrafter"/>
</dbReference>
<dbReference type="SMART" id="SM00563">
    <property type="entry name" value="PlsC"/>
    <property type="match status" value="1"/>
</dbReference>
<dbReference type="InterPro" id="IPR000873">
    <property type="entry name" value="AMP-dep_synth/lig_dom"/>
</dbReference>
<accession>A0A077AZ26</accession>
<dbReference type="KEGG" id="paca:ID47_11790"/>
<dbReference type="EMBL" id="CP008941">
    <property type="protein sequence ID" value="AIK97269.1"/>
    <property type="molecule type" value="Genomic_DNA"/>
</dbReference>
<reference evidence="5 6" key="1">
    <citation type="submission" date="2014-07" db="EMBL/GenBank/DDBJ databases">
        <title>Comparative genomic insights into amoeba endosymbionts belonging to the families of Holosporaceae and Candidatus Midichloriaceae within Rickettsiales.</title>
        <authorList>
            <person name="Wang Z."/>
            <person name="Wu M."/>
        </authorList>
    </citation>
    <scope>NUCLEOTIDE SEQUENCE [LARGE SCALE GENOMIC DNA]</scope>
    <source>
        <strain evidence="5">PRA3</strain>
    </source>
</reference>
<keyword evidence="3" id="KW-1133">Transmembrane helix</keyword>
<comment type="similarity">
    <text evidence="1">Belongs to the ATP-dependent AMP-binding enzyme family.</text>
</comment>
<evidence type="ECO:0000256" key="1">
    <source>
        <dbReference type="ARBA" id="ARBA00006432"/>
    </source>
</evidence>
<organism evidence="5 6">
    <name type="scientific">Candidatus Odyssella acanthamoebae</name>
    <dbReference type="NCBI Taxonomy" id="91604"/>
    <lineage>
        <taxon>Bacteria</taxon>
        <taxon>Pseudomonadati</taxon>
        <taxon>Pseudomonadota</taxon>
        <taxon>Alphaproteobacteria</taxon>
        <taxon>Holosporales</taxon>
        <taxon>Candidatus Paracaedibacteraceae</taxon>
        <taxon>Candidatus Odyssella</taxon>
    </lineage>
</organism>
<dbReference type="SUPFAM" id="SSF56801">
    <property type="entry name" value="Acetyl-CoA synthetase-like"/>
    <property type="match status" value="1"/>
</dbReference>
<dbReference type="InterPro" id="IPR036259">
    <property type="entry name" value="MFS_trans_sf"/>
</dbReference>
<evidence type="ECO:0000256" key="2">
    <source>
        <dbReference type="ARBA" id="ARBA00022598"/>
    </source>
</evidence>
<feature type="transmembrane region" description="Helical" evidence="3">
    <location>
        <begin position="149"/>
        <end position="170"/>
    </location>
</feature>
<dbReference type="Gene3D" id="3.30.300.30">
    <property type="match status" value="1"/>
</dbReference>
<protein>
    <recommendedName>
        <fullName evidence="4">Phospholipid/glycerol acyltransferase domain-containing protein</fullName>
    </recommendedName>
</protein>
<dbReference type="CDD" id="cd06173">
    <property type="entry name" value="MFS_MefA_like"/>
    <property type="match status" value="1"/>
</dbReference>
<name>A0A077AZ26_9PROT</name>
<dbReference type="InterPro" id="IPR042099">
    <property type="entry name" value="ANL_N_sf"/>
</dbReference>